<evidence type="ECO:0000313" key="7">
    <source>
        <dbReference type="EMBL" id="MBF0871481.1"/>
    </source>
</evidence>
<dbReference type="InterPro" id="IPR036513">
    <property type="entry name" value="STAS_dom_sf"/>
</dbReference>
<evidence type="ECO:0000313" key="8">
    <source>
        <dbReference type="Proteomes" id="UP000661006"/>
    </source>
</evidence>
<dbReference type="SUPFAM" id="SSF52091">
    <property type="entry name" value="SpoIIaa-like"/>
    <property type="match status" value="1"/>
</dbReference>
<reference evidence="7" key="1">
    <citation type="submission" date="2020-04" db="EMBL/GenBank/DDBJ databases">
        <authorList>
            <person name="Sombolestani A."/>
        </authorList>
    </citation>
    <scope>NUCLEOTIDE SEQUENCE</scope>
    <source>
        <strain evidence="7">R71697</strain>
    </source>
</reference>
<dbReference type="PANTHER" id="PTHR11814">
    <property type="entry name" value="SULFATE TRANSPORTER"/>
    <property type="match status" value="1"/>
</dbReference>
<keyword evidence="4 5" id="KW-0472">Membrane</keyword>
<feature type="transmembrane region" description="Helical" evidence="5">
    <location>
        <begin position="167"/>
        <end position="188"/>
    </location>
</feature>
<dbReference type="CDD" id="cd07042">
    <property type="entry name" value="STAS_SulP_like_sulfate_transporter"/>
    <property type="match status" value="1"/>
</dbReference>
<evidence type="ECO:0000256" key="1">
    <source>
        <dbReference type="ARBA" id="ARBA00004141"/>
    </source>
</evidence>
<evidence type="ECO:0000256" key="5">
    <source>
        <dbReference type="SAM" id="Phobius"/>
    </source>
</evidence>
<dbReference type="RefSeq" id="WP_194258009.1">
    <property type="nucleotide sequence ID" value="NZ_JABCQN010000005.1"/>
</dbReference>
<dbReference type="GeneID" id="81475336"/>
<feature type="domain" description="STAS" evidence="6">
    <location>
        <begin position="430"/>
        <end position="545"/>
    </location>
</feature>
<evidence type="ECO:0000256" key="3">
    <source>
        <dbReference type="ARBA" id="ARBA00022989"/>
    </source>
</evidence>
<comment type="caution">
    <text evidence="7">The sequence shown here is derived from an EMBL/GenBank/DDBJ whole genome shotgun (WGS) entry which is preliminary data.</text>
</comment>
<feature type="transmembrane region" description="Helical" evidence="5">
    <location>
        <begin position="340"/>
        <end position="364"/>
    </location>
</feature>
<dbReference type="GO" id="GO:0055085">
    <property type="term" value="P:transmembrane transport"/>
    <property type="evidence" value="ECO:0007669"/>
    <property type="project" value="InterPro"/>
</dbReference>
<reference evidence="7" key="2">
    <citation type="submission" date="2020-11" db="EMBL/GenBank/DDBJ databases">
        <title>Description of novel Gluconobacter species.</title>
        <authorList>
            <person name="Cleenwerck I."/>
            <person name="Cnockaert M."/>
            <person name="Borremans W."/>
            <person name="Wieme A.D."/>
            <person name="De Vuyst L."/>
            <person name="Vandamme P."/>
        </authorList>
    </citation>
    <scope>NUCLEOTIDE SEQUENCE</scope>
    <source>
        <strain evidence="7">R71697</strain>
    </source>
</reference>
<dbReference type="GO" id="GO:0016020">
    <property type="term" value="C:membrane"/>
    <property type="evidence" value="ECO:0007669"/>
    <property type="project" value="UniProtKB-SubCell"/>
</dbReference>
<dbReference type="InterPro" id="IPR011547">
    <property type="entry name" value="SLC26A/SulP_dom"/>
</dbReference>
<feature type="transmembrane region" description="Helical" evidence="5">
    <location>
        <begin position="65"/>
        <end position="85"/>
    </location>
</feature>
<dbReference type="PROSITE" id="PS50801">
    <property type="entry name" value="STAS"/>
    <property type="match status" value="1"/>
</dbReference>
<name>A0A9Q2FNH6_GLUJA</name>
<feature type="transmembrane region" description="Helical" evidence="5">
    <location>
        <begin position="91"/>
        <end position="113"/>
    </location>
</feature>
<proteinExistence type="predicted"/>
<dbReference type="InterPro" id="IPR002645">
    <property type="entry name" value="STAS_dom"/>
</dbReference>
<feature type="transmembrane region" description="Helical" evidence="5">
    <location>
        <begin position="195"/>
        <end position="212"/>
    </location>
</feature>
<dbReference type="Gene3D" id="3.30.750.24">
    <property type="entry name" value="STAS domain"/>
    <property type="match status" value="1"/>
</dbReference>
<gene>
    <name evidence="7" type="ORF">HKD32_11555</name>
</gene>
<comment type="subcellular location">
    <subcellularLocation>
        <location evidence="1">Membrane</location>
        <topology evidence="1">Multi-pass membrane protein</topology>
    </subcellularLocation>
</comment>
<dbReference type="EMBL" id="JABCQN010000005">
    <property type="protein sequence ID" value="MBF0871481.1"/>
    <property type="molecule type" value="Genomic_DNA"/>
</dbReference>
<dbReference type="Proteomes" id="UP000661006">
    <property type="component" value="Unassembled WGS sequence"/>
</dbReference>
<dbReference type="Pfam" id="PF00916">
    <property type="entry name" value="Sulfate_transp"/>
    <property type="match status" value="1"/>
</dbReference>
<accession>A0A9Q2FNH6</accession>
<feature type="transmembrane region" description="Helical" evidence="5">
    <location>
        <begin position="318"/>
        <end position="334"/>
    </location>
</feature>
<feature type="transmembrane region" description="Helical" evidence="5">
    <location>
        <begin position="37"/>
        <end position="58"/>
    </location>
</feature>
<evidence type="ECO:0000256" key="2">
    <source>
        <dbReference type="ARBA" id="ARBA00022692"/>
    </source>
</evidence>
<dbReference type="InterPro" id="IPR001902">
    <property type="entry name" value="SLC26A/SulP_fam"/>
</dbReference>
<keyword evidence="3 5" id="KW-1133">Transmembrane helix</keyword>
<feature type="transmembrane region" description="Helical" evidence="5">
    <location>
        <begin position="125"/>
        <end position="147"/>
    </location>
</feature>
<feature type="transmembrane region" description="Helical" evidence="5">
    <location>
        <begin position="376"/>
        <end position="402"/>
    </location>
</feature>
<keyword evidence="2 5" id="KW-0812">Transmembrane</keyword>
<organism evidence="7 8">
    <name type="scientific">Gluconobacter japonicus</name>
    <dbReference type="NCBI Taxonomy" id="376620"/>
    <lineage>
        <taxon>Bacteria</taxon>
        <taxon>Pseudomonadati</taxon>
        <taxon>Pseudomonadota</taxon>
        <taxon>Alphaproteobacteria</taxon>
        <taxon>Acetobacterales</taxon>
        <taxon>Acetobacteraceae</taxon>
        <taxon>Gluconobacter</taxon>
    </lineage>
</organism>
<sequence>MGLFRRIVIPATWRSDILAGMSLAFTNIPQVLGYARIAAMPAVTGLYTVLLPLAGFALFGSSRHLVVAADSATAAILSGSLSALAPIGSAHYITLVSATALTVAGLLLVARLFRLGFLADFLSRTVLVGFMTGVGAQIMIAMLHELMGVQSDARTPLRQLVQIFGNLHQANGLSICLAAATIGVILLLNRFSPRFPAALCVVVGSIALSKYARLSDLGVSTLGPVSGGLPHFGVPLIAWSEFVSLLPIAASCVFVIITQSAATSRSFATRFNEPLDENKDLEGLWIANTAAALCGTFTVNGSPTQTAMAVRSGAHSQIAQLTFSALTLLVLLFFTGPLQYLPQCVLAAIVFTVAIGMIEIRALLAIRRESPGEFWLALTTAIVVLVSGVEQGILLAIALSLFRHVRHSYAPHTAVLQPFGTNGTLESVPAKGGLETQPGLIVFRFCADLFYANSARFSRDILTLVNDAPHPVRCIVVECSPVTDIDYSAAEDLRSLLQNLNLRGVRMFFGRVSPELKADMSRHRLIGVIGVENLFEELHTALTSARQWLSQSEQSAPTP</sequence>
<evidence type="ECO:0000259" key="6">
    <source>
        <dbReference type="PROSITE" id="PS50801"/>
    </source>
</evidence>
<feature type="transmembrane region" description="Helical" evidence="5">
    <location>
        <begin position="232"/>
        <end position="257"/>
    </location>
</feature>
<dbReference type="Pfam" id="PF01740">
    <property type="entry name" value="STAS"/>
    <property type="match status" value="1"/>
</dbReference>
<protein>
    <submittedName>
        <fullName evidence="7">SulP family inorganic anion transporter</fullName>
    </submittedName>
</protein>
<evidence type="ECO:0000256" key="4">
    <source>
        <dbReference type="ARBA" id="ARBA00023136"/>
    </source>
</evidence>
<dbReference type="AlphaFoldDB" id="A0A9Q2FNH6"/>